<comment type="caution">
    <text evidence="2">The sequence shown here is derived from an EMBL/GenBank/DDBJ whole genome shotgun (WGS) entry which is preliminary data.</text>
</comment>
<dbReference type="AlphaFoldDB" id="A0AAP2GBI8"/>
<dbReference type="Gene3D" id="3.40.50.720">
    <property type="entry name" value="NAD(P)-binding Rossmann-like Domain"/>
    <property type="match status" value="1"/>
</dbReference>
<name>A0AAP2GBI8_9BACT</name>
<protein>
    <submittedName>
        <fullName evidence="2">NAD(P)-dependent alcohol dehydrogenase</fullName>
    </submittedName>
</protein>
<dbReference type="SUPFAM" id="SSF51735">
    <property type="entry name" value="NAD(P)-binding Rossmann-fold domains"/>
    <property type="match status" value="1"/>
</dbReference>
<dbReference type="Gene3D" id="3.90.180.10">
    <property type="entry name" value="Medium-chain alcohol dehydrogenases, catalytic domain"/>
    <property type="match status" value="1"/>
</dbReference>
<dbReference type="GO" id="GO:0008270">
    <property type="term" value="F:zinc ion binding"/>
    <property type="evidence" value="ECO:0007669"/>
    <property type="project" value="InterPro"/>
</dbReference>
<dbReference type="CDD" id="cd08267">
    <property type="entry name" value="MDR1"/>
    <property type="match status" value="1"/>
</dbReference>
<dbReference type="PROSITE" id="PS01162">
    <property type="entry name" value="QOR_ZETA_CRYSTAL"/>
    <property type="match status" value="1"/>
</dbReference>
<dbReference type="Proteomes" id="UP001319180">
    <property type="component" value="Unassembled WGS sequence"/>
</dbReference>
<gene>
    <name evidence="2" type="ORF">KK078_01120</name>
</gene>
<organism evidence="2 3">
    <name type="scientific">Dawidia soli</name>
    <dbReference type="NCBI Taxonomy" id="2782352"/>
    <lineage>
        <taxon>Bacteria</taxon>
        <taxon>Pseudomonadati</taxon>
        <taxon>Bacteroidota</taxon>
        <taxon>Cytophagia</taxon>
        <taxon>Cytophagales</taxon>
        <taxon>Chryseotaleaceae</taxon>
        <taxon>Dawidia</taxon>
    </lineage>
</organism>
<dbReference type="SMART" id="SM00829">
    <property type="entry name" value="PKS_ER"/>
    <property type="match status" value="1"/>
</dbReference>
<dbReference type="InterPro" id="IPR013154">
    <property type="entry name" value="ADH-like_N"/>
</dbReference>
<dbReference type="Pfam" id="PF00107">
    <property type="entry name" value="ADH_zinc_N"/>
    <property type="match status" value="1"/>
</dbReference>
<reference evidence="2 3" key="1">
    <citation type="submission" date="2021-05" db="EMBL/GenBank/DDBJ databases">
        <title>A Polyphasic approach of four new species of the genus Ohtaekwangia: Ohtaekwangia histidinii sp. nov., Ohtaekwangia cretensis sp. nov., Ohtaekwangia indiensis sp. nov., Ohtaekwangia reichenbachii sp. nov. from diverse environment.</title>
        <authorList>
            <person name="Octaviana S."/>
        </authorList>
    </citation>
    <scope>NUCLEOTIDE SEQUENCE [LARGE SCALE GENOMIC DNA]</scope>
    <source>
        <strain evidence="2 3">PWU37</strain>
    </source>
</reference>
<proteinExistence type="predicted"/>
<dbReference type="InterPro" id="IPR036291">
    <property type="entry name" value="NAD(P)-bd_dom_sf"/>
</dbReference>
<keyword evidence="3" id="KW-1185">Reference proteome</keyword>
<dbReference type="InterPro" id="IPR002364">
    <property type="entry name" value="Quin_OxRdtase/zeta-crystal_CS"/>
</dbReference>
<evidence type="ECO:0000313" key="2">
    <source>
        <dbReference type="EMBL" id="MBT1685132.1"/>
    </source>
</evidence>
<accession>A0AAP2GBI8</accession>
<dbReference type="InterPro" id="IPR050700">
    <property type="entry name" value="YIM1/Zinc_Alcohol_DH_Fams"/>
</dbReference>
<dbReference type="EMBL" id="JAHESC010000001">
    <property type="protein sequence ID" value="MBT1685132.1"/>
    <property type="molecule type" value="Genomic_DNA"/>
</dbReference>
<dbReference type="InterPro" id="IPR011032">
    <property type="entry name" value="GroES-like_sf"/>
</dbReference>
<dbReference type="GO" id="GO:0016491">
    <property type="term" value="F:oxidoreductase activity"/>
    <property type="evidence" value="ECO:0007669"/>
    <property type="project" value="InterPro"/>
</dbReference>
<feature type="domain" description="Enoyl reductase (ER)" evidence="1">
    <location>
        <begin position="10"/>
        <end position="297"/>
    </location>
</feature>
<evidence type="ECO:0000313" key="3">
    <source>
        <dbReference type="Proteomes" id="UP001319180"/>
    </source>
</evidence>
<dbReference type="Pfam" id="PF08240">
    <property type="entry name" value="ADH_N"/>
    <property type="match status" value="1"/>
</dbReference>
<evidence type="ECO:0000259" key="1">
    <source>
        <dbReference type="SMART" id="SM00829"/>
    </source>
</evidence>
<dbReference type="PANTHER" id="PTHR11695">
    <property type="entry name" value="ALCOHOL DEHYDROGENASE RELATED"/>
    <property type="match status" value="1"/>
</dbReference>
<dbReference type="InterPro" id="IPR020843">
    <property type="entry name" value="ER"/>
</dbReference>
<dbReference type="RefSeq" id="WP_254088381.1">
    <property type="nucleotide sequence ID" value="NZ_JAHESC010000001.1"/>
</dbReference>
<dbReference type="SUPFAM" id="SSF50129">
    <property type="entry name" value="GroES-like"/>
    <property type="match status" value="1"/>
</dbReference>
<sequence length="300" mass="32069">MKKITYNRFGGTEVLQLTDAPMPAGEIIVKVKAVSINPLDWKLWQGDMKLMSGRKFPKSVGIDFAGVVEQGSGKYSKGDEVFGLVSMFKGGALAEYIAVKAEDIAHKPGTITFEEAASLPVVGSAALQIFHDLLQIRPGMHVLINGAGGGMGPLAIQLAKMAGAIVTAVVGPAALDMASRLGSDVVLNYQRDNVLTGGTTYDVAIDLSGKLTYKIARTILKKNGVYVNTSPGPKEMIGSLFSGGRYKLLLLKPSVAYLEKLAAAGLQVFISKRYDFYDYKRAYDEVKKGGIPGKAVFVIT</sequence>
<dbReference type="PANTHER" id="PTHR11695:SF648">
    <property type="entry name" value="ZINC-BINDING OXIDOREDUCTASE"/>
    <property type="match status" value="1"/>
</dbReference>
<dbReference type="InterPro" id="IPR013149">
    <property type="entry name" value="ADH-like_C"/>
</dbReference>